<dbReference type="Gene3D" id="1.10.10.1150">
    <property type="entry name" value="Coenzyme PQQ synthesis protein D (PqqD)"/>
    <property type="match status" value="1"/>
</dbReference>
<proteinExistence type="predicted"/>
<dbReference type="GO" id="GO:0018189">
    <property type="term" value="P:pyrroloquinoline quinone biosynthetic process"/>
    <property type="evidence" value="ECO:0007669"/>
    <property type="project" value="UniProtKB-UniPathway"/>
</dbReference>
<dbReference type="InterPro" id="IPR041881">
    <property type="entry name" value="PqqD_sf"/>
</dbReference>
<dbReference type="GO" id="GO:0048038">
    <property type="term" value="F:quinone binding"/>
    <property type="evidence" value="ECO:0007669"/>
    <property type="project" value="InterPro"/>
</dbReference>
<dbReference type="UniPathway" id="UPA00539"/>
<evidence type="ECO:0000313" key="5">
    <source>
        <dbReference type="Proteomes" id="UP000622552"/>
    </source>
</evidence>
<dbReference type="InterPro" id="IPR008792">
    <property type="entry name" value="PQQD"/>
</dbReference>
<comment type="subunit">
    <text evidence="2">Monomer. Interacts with PqqE.</text>
</comment>
<comment type="caution">
    <text evidence="4">The sequence shown here is derived from an EMBL/GenBank/DDBJ whole genome shotgun (WGS) entry which is preliminary data.</text>
</comment>
<organism evidence="4 5">
    <name type="scientific">Longispora fulva</name>
    <dbReference type="NCBI Taxonomy" id="619741"/>
    <lineage>
        <taxon>Bacteria</taxon>
        <taxon>Bacillati</taxon>
        <taxon>Actinomycetota</taxon>
        <taxon>Actinomycetes</taxon>
        <taxon>Micromonosporales</taxon>
        <taxon>Micromonosporaceae</taxon>
        <taxon>Longispora</taxon>
    </lineage>
</organism>
<keyword evidence="3" id="KW-0884">PQQ biosynthesis</keyword>
<evidence type="ECO:0000313" key="4">
    <source>
        <dbReference type="EMBL" id="MBG6137653.1"/>
    </source>
</evidence>
<dbReference type="NCBIfam" id="TIGR03859">
    <property type="entry name" value="PQQ_PqqD"/>
    <property type="match status" value="1"/>
</dbReference>
<dbReference type="RefSeq" id="WP_197004496.1">
    <property type="nucleotide sequence ID" value="NZ_BONS01000024.1"/>
</dbReference>
<sequence length="83" mass="9288">MIPRLAAHVALHWQPARGTWLLTRPESVVVLNETAADILTLCDGVRDVGEITRTLRRSYSDVEPAEVEELLADLARQRLVVLT</sequence>
<dbReference type="InterPro" id="IPR022479">
    <property type="entry name" value="PqqD_bac"/>
</dbReference>
<protein>
    <submittedName>
        <fullName evidence="4">Pyrroloquinoline quinone biosynthesis protein D</fullName>
    </submittedName>
</protein>
<dbReference type="Proteomes" id="UP000622552">
    <property type="component" value="Unassembled WGS sequence"/>
</dbReference>
<gene>
    <name evidence="4" type="ORF">IW245_003847</name>
</gene>
<name>A0A8J7GST8_9ACTN</name>
<dbReference type="Pfam" id="PF05402">
    <property type="entry name" value="PqqD"/>
    <property type="match status" value="1"/>
</dbReference>
<evidence type="ECO:0000256" key="3">
    <source>
        <dbReference type="ARBA" id="ARBA00022905"/>
    </source>
</evidence>
<keyword evidence="5" id="KW-1185">Reference proteome</keyword>
<comment type="pathway">
    <text evidence="1">Cofactor biosynthesis; pyrroloquinoline quinone biosynthesis.</text>
</comment>
<dbReference type="EMBL" id="JADOUF010000001">
    <property type="protein sequence ID" value="MBG6137653.1"/>
    <property type="molecule type" value="Genomic_DNA"/>
</dbReference>
<accession>A0A8J7GST8</accession>
<dbReference type="AlphaFoldDB" id="A0A8J7GST8"/>
<reference evidence="4" key="1">
    <citation type="submission" date="2020-11" db="EMBL/GenBank/DDBJ databases">
        <title>Sequencing the genomes of 1000 actinobacteria strains.</title>
        <authorList>
            <person name="Klenk H.-P."/>
        </authorList>
    </citation>
    <scope>NUCLEOTIDE SEQUENCE</scope>
    <source>
        <strain evidence="4">DSM 45356</strain>
    </source>
</reference>
<evidence type="ECO:0000256" key="2">
    <source>
        <dbReference type="ARBA" id="ARBA00011741"/>
    </source>
</evidence>
<evidence type="ECO:0000256" key="1">
    <source>
        <dbReference type="ARBA" id="ARBA00004886"/>
    </source>
</evidence>